<dbReference type="InterPro" id="IPR043502">
    <property type="entry name" value="DNA/RNA_pol_sf"/>
</dbReference>
<organism evidence="2">
    <name type="scientific">Brassica oleracea</name>
    <name type="common">Wild cabbage</name>
    <dbReference type="NCBI Taxonomy" id="3712"/>
    <lineage>
        <taxon>Eukaryota</taxon>
        <taxon>Viridiplantae</taxon>
        <taxon>Streptophyta</taxon>
        <taxon>Embryophyta</taxon>
        <taxon>Tracheophyta</taxon>
        <taxon>Spermatophyta</taxon>
        <taxon>Magnoliopsida</taxon>
        <taxon>eudicotyledons</taxon>
        <taxon>Gunneridae</taxon>
        <taxon>Pentapetalae</taxon>
        <taxon>rosids</taxon>
        <taxon>malvids</taxon>
        <taxon>Brassicales</taxon>
        <taxon>Brassicaceae</taxon>
        <taxon>Brassiceae</taxon>
        <taxon>Brassica</taxon>
    </lineage>
</organism>
<dbReference type="InterPro" id="IPR052343">
    <property type="entry name" value="Retrotransposon-Effector_Assoc"/>
</dbReference>
<protein>
    <submittedName>
        <fullName evidence="2">Uncharacterized protein</fullName>
    </submittedName>
</protein>
<gene>
    <name evidence="2" type="ORF">24.t00067</name>
</gene>
<dbReference type="PANTHER" id="PTHR46890">
    <property type="entry name" value="NON-LTR RETROLELEMENT REVERSE TRANSCRIPTASE-LIKE PROTEIN-RELATED"/>
    <property type="match status" value="1"/>
</dbReference>
<accession>Q2A9Y2</accession>
<dbReference type="AlphaFoldDB" id="Q2A9Y2"/>
<reference evidence="2" key="1">
    <citation type="submission" date="2006-03" db="EMBL/GenBank/DDBJ databases">
        <title>Comparative genomics of Brassica oleracea and Arabidopsis thaliana reveals gene loss, fragmentation and dispersal following polyploidy.</title>
        <authorList>
            <person name="Town C.D."/>
            <person name="Cheung F."/>
            <person name="Maiti R."/>
            <person name="Crabtree J."/>
            <person name="Haas B.J."/>
            <person name="Wortman J.R."/>
            <person name="Hine E.E."/>
            <person name="Althoff R."/>
            <person name="Arbogast T."/>
            <person name="Tallon L.J."/>
            <person name="Teresa U.T."/>
            <person name="Trick M."/>
            <person name="Bancroft I."/>
        </authorList>
    </citation>
    <scope>NUCLEOTIDE SEQUENCE</scope>
</reference>
<evidence type="ECO:0000256" key="1">
    <source>
        <dbReference type="SAM" id="Phobius"/>
    </source>
</evidence>
<keyword evidence="1" id="KW-0472">Membrane</keyword>
<proteinExistence type="predicted"/>
<keyword evidence="1" id="KW-1133">Transmembrane helix</keyword>
<name>Q2A9Y2_BRAOL</name>
<feature type="transmembrane region" description="Helical" evidence="1">
    <location>
        <begin position="7"/>
        <end position="25"/>
    </location>
</feature>
<sequence length="381" mass="44243">MYSFHILKIVHLLIIVYIIHIYIFIIFTYYLFFYILSISLSYTLYLVNIYIIYFKEVIIDGWNSTIPGQHVSVSDRIRKCRHAISQWKKAKNTNSAKRIKALTALIDEAHSDPLCPLSEIHNLRKELLQAYKDEEAFWRNKSRIQWLTYGDRNIRFFHASTKNRRAKNKILSIQNNLGEEVFGNKEISKEALRYFSEIFTSSLQGNIQDSLGNINRVVSDECNAYLSRDVTAEEVRISVFSIGATRAPGPDGLTASFYQTYWDIVGPAVVEEVRHFFNTGEFYSDLNHTNLCLIPKITNPITMKDFRPIALCNVMYKIISKILSLCMKSILHFVISENQSGFIPGRHITDNVFLAHEVVHSLKVRKRISENYNSKKQYSKE</sequence>
<keyword evidence="1" id="KW-0812">Transmembrane</keyword>
<feature type="transmembrane region" description="Helical" evidence="1">
    <location>
        <begin position="31"/>
        <end position="53"/>
    </location>
</feature>
<dbReference type="EMBL" id="AC183493">
    <property type="protein sequence ID" value="ABD64923.1"/>
    <property type="molecule type" value="Genomic_DNA"/>
</dbReference>
<dbReference type="PANTHER" id="PTHR46890:SF48">
    <property type="entry name" value="RNA-DIRECTED DNA POLYMERASE"/>
    <property type="match status" value="1"/>
</dbReference>
<evidence type="ECO:0000313" key="2">
    <source>
        <dbReference type="EMBL" id="ABD64923.1"/>
    </source>
</evidence>
<dbReference type="SUPFAM" id="SSF56672">
    <property type="entry name" value="DNA/RNA polymerases"/>
    <property type="match status" value="1"/>
</dbReference>